<proteinExistence type="predicted"/>
<gene>
    <name evidence="2" type="ORF">OUZ56_018260</name>
</gene>
<dbReference type="EMBL" id="JAOYFB010000003">
    <property type="protein sequence ID" value="KAK4009176.1"/>
    <property type="molecule type" value="Genomic_DNA"/>
</dbReference>
<evidence type="ECO:0000313" key="2">
    <source>
        <dbReference type="EMBL" id="KAK4009176.1"/>
    </source>
</evidence>
<sequence length="269" mass="30065">MACVIQKWKTLPPCPAHLKLVQLFKDKNVKSEDTAQKFWKTDPEWARFSLTPFRGYFNKQKHAHGLTLSNEVKDDSLCASGPSGSSKRLRSSILTDDTQEKDLEGRDLQIVHHNQPALVTVYKDPETLQEKVFILISLPGGLTEVEFSLVGNGPGFSTTHIKHSWPPVMFDIDSLFAKVSIRNEKISQFHPKIVALNNELENNRDSVDAIPQAVIEIPLPIPVQTAKASYQFIGVKTPDGSAFVIADLTAYQNSYSVTKSDMKVTFVEI</sequence>
<protein>
    <submittedName>
        <fullName evidence="2">Uncharacterized protein</fullName>
    </submittedName>
</protein>
<feature type="compositionally biased region" description="Polar residues" evidence="1">
    <location>
        <begin position="82"/>
        <end position="96"/>
    </location>
</feature>
<name>A0ABQ9Z8H7_9CRUS</name>
<evidence type="ECO:0000256" key="1">
    <source>
        <dbReference type="SAM" id="MobiDB-lite"/>
    </source>
</evidence>
<feature type="region of interest" description="Disordered" evidence="1">
    <location>
        <begin position="77"/>
        <end position="96"/>
    </location>
</feature>
<reference evidence="2 3" key="1">
    <citation type="journal article" date="2023" name="Nucleic Acids Res.">
        <title>The hologenome of Daphnia magna reveals possible DNA methylation and microbiome-mediated evolution of the host genome.</title>
        <authorList>
            <person name="Chaturvedi A."/>
            <person name="Li X."/>
            <person name="Dhandapani V."/>
            <person name="Marshall H."/>
            <person name="Kissane S."/>
            <person name="Cuenca-Cambronero M."/>
            <person name="Asole G."/>
            <person name="Calvet F."/>
            <person name="Ruiz-Romero M."/>
            <person name="Marangio P."/>
            <person name="Guigo R."/>
            <person name="Rago D."/>
            <person name="Mirbahai L."/>
            <person name="Eastwood N."/>
            <person name="Colbourne J.K."/>
            <person name="Zhou J."/>
            <person name="Mallon E."/>
            <person name="Orsini L."/>
        </authorList>
    </citation>
    <scope>NUCLEOTIDE SEQUENCE [LARGE SCALE GENOMIC DNA]</scope>
    <source>
        <strain evidence="2">LRV0_1</strain>
    </source>
</reference>
<evidence type="ECO:0000313" key="3">
    <source>
        <dbReference type="Proteomes" id="UP001234178"/>
    </source>
</evidence>
<comment type="caution">
    <text evidence="2">The sequence shown here is derived from an EMBL/GenBank/DDBJ whole genome shotgun (WGS) entry which is preliminary data.</text>
</comment>
<dbReference type="Proteomes" id="UP001234178">
    <property type="component" value="Unassembled WGS sequence"/>
</dbReference>
<accession>A0ABQ9Z8H7</accession>
<organism evidence="2 3">
    <name type="scientific">Daphnia magna</name>
    <dbReference type="NCBI Taxonomy" id="35525"/>
    <lineage>
        <taxon>Eukaryota</taxon>
        <taxon>Metazoa</taxon>
        <taxon>Ecdysozoa</taxon>
        <taxon>Arthropoda</taxon>
        <taxon>Crustacea</taxon>
        <taxon>Branchiopoda</taxon>
        <taxon>Diplostraca</taxon>
        <taxon>Cladocera</taxon>
        <taxon>Anomopoda</taxon>
        <taxon>Daphniidae</taxon>
        <taxon>Daphnia</taxon>
    </lineage>
</organism>
<keyword evidence="3" id="KW-1185">Reference proteome</keyword>